<reference evidence="2 3" key="2">
    <citation type="journal article" date="2023" name="Mol. Biol. Evol.">
        <title>Genomics of Secondarily Temperate Adaptation in the Only Non-Antarctic Icefish.</title>
        <authorList>
            <person name="Rivera-Colon A.G."/>
            <person name="Rayamajhi N."/>
            <person name="Minhas B.F."/>
            <person name="Madrigal G."/>
            <person name="Bilyk K.T."/>
            <person name="Yoon V."/>
            <person name="Hune M."/>
            <person name="Gregory S."/>
            <person name="Cheng C.H.C."/>
            <person name="Catchen J.M."/>
        </authorList>
    </citation>
    <scope>NUCLEOTIDE SEQUENCE [LARGE SCALE GENOMIC DNA]</scope>
    <source>
        <strain evidence="2">JMC-PN-2008</strain>
    </source>
</reference>
<dbReference type="Proteomes" id="UP001346869">
    <property type="component" value="Unassembled WGS sequence"/>
</dbReference>
<comment type="caution">
    <text evidence="2">The sequence shown here is derived from an EMBL/GenBank/DDBJ whole genome shotgun (WGS) entry which is preliminary data.</text>
</comment>
<keyword evidence="3" id="KW-1185">Reference proteome</keyword>
<accession>A0AAN7XUX7</accession>
<dbReference type="EMBL" id="JAUZQC010000008">
    <property type="protein sequence ID" value="KAK5867079.1"/>
    <property type="molecule type" value="Genomic_DNA"/>
</dbReference>
<organism evidence="2 3">
    <name type="scientific">Eleginops maclovinus</name>
    <name type="common">Patagonian blennie</name>
    <name type="synonym">Eleginus maclovinus</name>
    <dbReference type="NCBI Taxonomy" id="56733"/>
    <lineage>
        <taxon>Eukaryota</taxon>
        <taxon>Metazoa</taxon>
        <taxon>Chordata</taxon>
        <taxon>Craniata</taxon>
        <taxon>Vertebrata</taxon>
        <taxon>Euteleostomi</taxon>
        <taxon>Actinopterygii</taxon>
        <taxon>Neopterygii</taxon>
        <taxon>Teleostei</taxon>
        <taxon>Neoteleostei</taxon>
        <taxon>Acanthomorphata</taxon>
        <taxon>Eupercaria</taxon>
        <taxon>Perciformes</taxon>
        <taxon>Notothenioidei</taxon>
        <taxon>Eleginopidae</taxon>
        <taxon>Eleginops</taxon>
    </lineage>
</organism>
<evidence type="ECO:0000256" key="1">
    <source>
        <dbReference type="SAM" id="MobiDB-lite"/>
    </source>
</evidence>
<reference evidence="2 3" key="1">
    <citation type="journal article" date="2023" name="Genes (Basel)">
        <title>Chromosome-Level Genome Assembly and Circadian Gene Repertoire of the Patagonia Blennie Eleginops maclovinus-The Closest Ancestral Proxy of Antarctic Cryonotothenioids.</title>
        <authorList>
            <person name="Cheng C.C."/>
            <person name="Rivera-Colon A.G."/>
            <person name="Minhas B.F."/>
            <person name="Wilson L."/>
            <person name="Rayamajhi N."/>
            <person name="Vargas-Chacoff L."/>
            <person name="Catchen J.M."/>
        </authorList>
    </citation>
    <scope>NUCLEOTIDE SEQUENCE [LARGE SCALE GENOMIC DNA]</scope>
    <source>
        <strain evidence="2">JMC-PN-2008</strain>
    </source>
</reference>
<protein>
    <submittedName>
        <fullName evidence="2">Uncharacterized protein</fullName>
    </submittedName>
</protein>
<evidence type="ECO:0000313" key="3">
    <source>
        <dbReference type="Proteomes" id="UP001346869"/>
    </source>
</evidence>
<dbReference type="AlphaFoldDB" id="A0AAN7XUX7"/>
<feature type="compositionally biased region" description="Basic and acidic residues" evidence="1">
    <location>
        <begin position="28"/>
        <end position="42"/>
    </location>
</feature>
<sequence length="68" mass="8075">MSWSAWMLINSRVAHWPSHSDAHLIQREKVRERKGDRERSEEANEPALVQSQHHRHKSRFCTISSRLS</sequence>
<name>A0AAN7XUX7_ELEMC</name>
<feature type="region of interest" description="Disordered" evidence="1">
    <location>
        <begin position="28"/>
        <end position="68"/>
    </location>
</feature>
<proteinExistence type="predicted"/>
<gene>
    <name evidence="2" type="ORF">PBY51_011598</name>
</gene>
<evidence type="ECO:0000313" key="2">
    <source>
        <dbReference type="EMBL" id="KAK5867079.1"/>
    </source>
</evidence>